<dbReference type="GO" id="GO:0003677">
    <property type="term" value="F:DNA binding"/>
    <property type="evidence" value="ECO:0007669"/>
    <property type="project" value="UniProtKB-KW"/>
</dbReference>
<evidence type="ECO:0000256" key="1">
    <source>
        <dbReference type="ARBA" id="ARBA00004123"/>
    </source>
</evidence>
<dbReference type="Gene3D" id="2.40.330.10">
    <property type="entry name" value="DNA-binding pseudobarrel domain"/>
    <property type="match status" value="1"/>
</dbReference>
<keyword evidence="5" id="KW-0539">Nucleus</keyword>
<comment type="subcellular location">
    <subcellularLocation>
        <location evidence="1">Nucleus</location>
    </subcellularLocation>
</comment>
<keyword evidence="2" id="KW-0805">Transcription regulation</keyword>
<gene>
    <name evidence="7" type="ORF">ACH5RR_032195</name>
</gene>
<evidence type="ECO:0000256" key="3">
    <source>
        <dbReference type="ARBA" id="ARBA00023125"/>
    </source>
</evidence>
<dbReference type="InterPro" id="IPR015300">
    <property type="entry name" value="DNA-bd_pseudobarrel_sf"/>
</dbReference>
<dbReference type="InterPro" id="IPR003340">
    <property type="entry name" value="B3_DNA-bd"/>
</dbReference>
<sequence>MIRKPIKGASAKFLCKASSDRGVAMKNQSTKKMGIARRDKEYELRVKRTFDYKYPYFIASMHSYGFLCSHTVYVPAAFSRTYLNDCPNFIGIRDFENRYWSVSTILTNGKVMRLGSGWKKFEHDKELAPGDICVFELTESSDVVLKLNVLCVRDFTAGPSN</sequence>
<dbReference type="PANTHER" id="PTHR31391:SF106">
    <property type="entry name" value="B3 DOMAIN-CONTAINING PROTEIN OS01G0723500"/>
    <property type="match status" value="1"/>
</dbReference>
<dbReference type="PANTHER" id="PTHR31391">
    <property type="entry name" value="B3 DOMAIN-CONTAINING PROTEIN OS11G0197600-RELATED"/>
    <property type="match status" value="1"/>
</dbReference>
<feature type="domain" description="TF-B3" evidence="6">
    <location>
        <begin position="57"/>
        <end position="153"/>
    </location>
</feature>
<accession>A0ABD2YIH9</accession>
<keyword evidence="3" id="KW-0238">DNA-binding</keyword>
<keyword evidence="8" id="KW-1185">Reference proteome</keyword>
<evidence type="ECO:0000256" key="4">
    <source>
        <dbReference type="ARBA" id="ARBA00023163"/>
    </source>
</evidence>
<protein>
    <recommendedName>
        <fullName evidence="6">TF-B3 domain-containing protein</fullName>
    </recommendedName>
</protein>
<dbReference type="InterPro" id="IPR044837">
    <property type="entry name" value="REM16-like"/>
</dbReference>
<evidence type="ECO:0000256" key="2">
    <source>
        <dbReference type="ARBA" id="ARBA00023015"/>
    </source>
</evidence>
<organism evidence="7 8">
    <name type="scientific">Cinchona calisaya</name>
    <dbReference type="NCBI Taxonomy" id="153742"/>
    <lineage>
        <taxon>Eukaryota</taxon>
        <taxon>Viridiplantae</taxon>
        <taxon>Streptophyta</taxon>
        <taxon>Embryophyta</taxon>
        <taxon>Tracheophyta</taxon>
        <taxon>Spermatophyta</taxon>
        <taxon>Magnoliopsida</taxon>
        <taxon>eudicotyledons</taxon>
        <taxon>Gunneridae</taxon>
        <taxon>Pentapetalae</taxon>
        <taxon>asterids</taxon>
        <taxon>lamiids</taxon>
        <taxon>Gentianales</taxon>
        <taxon>Rubiaceae</taxon>
        <taxon>Cinchonoideae</taxon>
        <taxon>Cinchoneae</taxon>
        <taxon>Cinchona</taxon>
    </lineage>
</organism>
<keyword evidence="4" id="KW-0804">Transcription</keyword>
<dbReference type="EMBL" id="JBJUIK010000013">
    <property type="protein sequence ID" value="KAL3506813.1"/>
    <property type="molecule type" value="Genomic_DNA"/>
</dbReference>
<evidence type="ECO:0000313" key="8">
    <source>
        <dbReference type="Proteomes" id="UP001630127"/>
    </source>
</evidence>
<dbReference type="Pfam" id="PF02362">
    <property type="entry name" value="B3"/>
    <property type="match status" value="1"/>
</dbReference>
<reference evidence="7 8" key="1">
    <citation type="submission" date="2024-11" db="EMBL/GenBank/DDBJ databases">
        <title>A near-complete genome assembly of Cinchona calisaya.</title>
        <authorList>
            <person name="Lian D.C."/>
            <person name="Zhao X.W."/>
            <person name="Wei L."/>
        </authorList>
    </citation>
    <scope>NUCLEOTIDE SEQUENCE [LARGE SCALE GENOMIC DNA]</scope>
    <source>
        <tissue evidence="7">Nenye</tissue>
    </source>
</reference>
<evidence type="ECO:0000256" key="5">
    <source>
        <dbReference type="ARBA" id="ARBA00023242"/>
    </source>
</evidence>
<proteinExistence type="predicted"/>
<dbReference type="CDD" id="cd10017">
    <property type="entry name" value="B3_DNA"/>
    <property type="match status" value="1"/>
</dbReference>
<dbReference type="SUPFAM" id="SSF101936">
    <property type="entry name" value="DNA-binding pseudobarrel domain"/>
    <property type="match status" value="1"/>
</dbReference>
<name>A0ABD2YIH9_9GENT</name>
<evidence type="ECO:0000313" key="7">
    <source>
        <dbReference type="EMBL" id="KAL3506813.1"/>
    </source>
</evidence>
<dbReference type="AlphaFoldDB" id="A0ABD2YIH9"/>
<dbReference type="PROSITE" id="PS50863">
    <property type="entry name" value="B3"/>
    <property type="match status" value="1"/>
</dbReference>
<dbReference type="GO" id="GO:0005634">
    <property type="term" value="C:nucleus"/>
    <property type="evidence" value="ECO:0007669"/>
    <property type="project" value="UniProtKB-SubCell"/>
</dbReference>
<evidence type="ECO:0000259" key="6">
    <source>
        <dbReference type="PROSITE" id="PS50863"/>
    </source>
</evidence>
<comment type="caution">
    <text evidence="7">The sequence shown here is derived from an EMBL/GenBank/DDBJ whole genome shotgun (WGS) entry which is preliminary data.</text>
</comment>
<dbReference type="Proteomes" id="UP001630127">
    <property type="component" value="Unassembled WGS sequence"/>
</dbReference>